<dbReference type="AlphaFoldDB" id="A0A8X7ZPQ6"/>
<organism evidence="4 5">
    <name type="scientific">Populus tomentosa</name>
    <name type="common">Chinese white poplar</name>
    <dbReference type="NCBI Taxonomy" id="118781"/>
    <lineage>
        <taxon>Eukaryota</taxon>
        <taxon>Viridiplantae</taxon>
        <taxon>Streptophyta</taxon>
        <taxon>Embryophyta</taxon>
        <taxon>Tracheophyta</taxon>
        <taxon>Spermatophyta</taxon>
        <taxon>Magnoliopsida</taxon>
        <taxon>eudicotyledons</taxon>
        <taxon>Gunneridae</taxon>
        <taxon>Pentapetalae</taxon>
        <taxon>rosids</taxon>
        <taxon>fabids</taxon>
        <taxon>Malpighiales</taxon>
        <taxon>Salicaceae</taxon>
        <taxon>Saliceae</taxon>
        <taxon>Populus</taxon>
    </lineage>
</organism>
<accession>A0A8X7ZPQ6</accession>
<dbReference type="Proteomes" id="UP000886885">
    <property type="component" value="Chromosome 5D"/>
</dbReference>
<keyword evidence="3" id="KW-0812">Transmembrane</keyword>
<sequence length="468" mass="53890">MFKMGSTSSKTEVMKPLFLKAGIPLVLSVAGFVYARIVLRSTVAKPSSLQTTVSPVLDTIDSNDDFIDEASIHSLQSTSSPIKDDDQEHMITSSQVCSSTVASHIHFEEEILGLRNEIEELQKREHSLGIQFLRYRVMKEQDSVLEELKNMLLLEREISLIEAQTQGFENFMVECRIVLEQIEFAKKENRLLERKVKKLSRRTREQSRVIGEKNARINGLEAEIMRFCDALEMRTDAVKKLDGEVREFEAVVNRLQEEKNDLLVKLDAAESPASLISKVDFYLFLVLWCLLLIFLGYRILRFFSSLNLQIEAEGTGMEDYNRLVNELEQLHKDRAAETTELIYLRWSNACLRHELMRSHGQQQQLQLQIEDKKNYLELELVGREIADCYLEQQHEEPCLGVASSSKTYPKRKRLLKKLKKWVEGGDEGMQSNMDEKGKHEINCFGRHSVSEGAEEDHLMYSRRSCSSA</sequence>
<keyword evidence="1 2" id="KW-0175">Coiled coil</keyword>
<name>A0A8X7ZPQ6_POPTO</name>
<comment type="caution">
    <text evidence="4">The sequence shown here is derived from an EMBL/GenBank/DDBJ whole genome shotgun (WGS) entry which is preliminary data.</text>
</comment>
<proteinExistence type="predicted"/>
<feature type="transmembrane region" description="Helical" evidence="3">
    <location>
        <begin position="281"/>
        <end position="300"/>
    </location>
</feature>
<dbReference type="PANTHER" id="PTHR31342:SF10">
    <property type="entry name" value="CHUP1-LIKE PROTEIN"/>
    <property type="match status" value="1"/>
</dbReference>
<keyword evidence="3" id="KW-1133">Transmembrane helix</keyword>
<dbReference type="GO" id="GO:0055028">
    <property type="term" value="C:cortical microtubule"/>
    <property type="evidence" value="ECO:0007669"/>
    <property type="project" value="TreeGrafter"/>
</dbReference>
<dbReference type="EMBL" id="JAAWWB010000010">
    <property type="protein sequence ID" value="KAG6773729.1"/>
    <property type="molecule type" value="Genomic_DNA"/>
</dbReference>
<evidence type="ECO:0000313" key="5">
    <source>
        <dbReference type="Proteomes" id="UP000886885"/>
    </source>
</evidence>
<gene>
    <name evidence="4" type="ORF">POTOM_021046</name>
</gene>
<keyword evidence="5" id="KW-1185">Reference proteome</keyword>
<evidence type="ECO:0000256" key="1">
    <source>
        <dbReference type="ARBA" id="ARBA00023054"/>
    </source>
</evidence>
<reference evidence="4" key="1">
    <citation type="journal article" date="2020" name="bioRxiv">
        <title>Hybrid origin of Populus tomentosa Carr. identified through genome sequencing and phylogenomic analysis.</title>
        <authorList>
            <person name="An X."/>
            <person name="Gao K."/>
            <person name="Chen Z."/>
            <person name="Li J."/>
            <person name="Yang X."/>
            <person name="Yang X."/>
            <person name="Zhou J."/>
            <person name="Guo T."/>
            <person name="Zhao T."/>
            <person name="Huang S."/>
            <person name="Miao D."/>
            <person name="Khan W.U."/>
            <person name="Rao P."/>
            <person name="Ye M."/>
            <person name="Lei B."/>
            <person name="Liao W."/>
            <person name="Wang J."/>
            <person name="Ji L."/>
            <person name="Li Y."/>
            <person name="Guo B."/>
            <person name="Mustafa N.S."/>
            <person name="Li S."/>
            <person name="Yun Q."/>
            <person name="Keller S.R."/>
            <person name="Mao J."/>
            <person name="Zhang R."/>
            <person name="Strauss S.H."/>
        </authorList>
    </citation>
    <scope>NUCLEOTIDE SEQUENCE</scope>
    <source>
        <strain evidence="4">GM15</strain>
        <tissue evidence="4">Leaf</tissue>
    </source>
</reference>
<dbReference type="InterPro" id="IPR040265">
    <property type="entry name" value="CHUP1/IPGA1-like"/>
</dbReference>
<dbReference type="GO" id="GO:0072699">
    <property type="term" value="P:protein localization to cortical microtubule cytoskeleton"/>
    <property type="evidence" value="ECO:0007669"/>
    <property type="project" value="TreeGrafter"/>
</dbReference>
<dbReference type="OrthoDB" id="687739at2759"/>
<feature type="coiled-coil region" evidence="2">
    <location>
        <begin position="238"/>
        <end position="265"/>
    </location>
</feature>
<feature type="coiled-coil region" evidence="2">
    <location>
        <begin position="175"/>
        <end position="202"/>
    </location>
</feature>
<dbReference type="PANTHER" id="PTHR31342">
    <property type="entry name" value="PROTEIN CHUP1, CHLOROPLASTIC"/>
    <property type="match status" value="1"/>
</dbReference>
<evidence type="ECO:0000256" key="2">
    <source>
        <dbReference type="SAM" id="Coils"/>
    </source>
</evidence>
<evidence type="ECO:0000313" key="4">
    <source>
        <dbReference type="EMBL" id="KAG6773729.1"/>
    </source>
</evidence>
<protein>
    <submittedName>
        <fullName evidence="4">Uncharacterized protein</fullName>
    </submittedName>
</protein>
<keyword evidence="3" id="KW-0472">Membrane</keyword>
<evidence type="ECO:0000256" key="3">
    <source>
        <dbReference type="SAM" id="Phobius"/>
    </source>
</evidence>